<dbReference type="InterPro" id="IPR013112">
    <property type="entry name" value="FAD-bd_8"/>
</dbReference>
<accession>A0A9K3KDX8</accession>
<evidence type="ECO:0000256" key="4">
    <source>
        <dbReference type="ARBA" id="ARBA00023002"/>
    </source>
</evidence>
<dbReference type="Proteomes" id="UP000693970">
    <property type="component" value="Unassembled WGS sequence"/>
</dbReference>
<dbReference type="PANTHER" id="PTHR11972:SF193">
    <property type="entry name" value="FAD-BINDING FR-TYPE DOMAIN-CONTAINING PROTEIN"/>
    <property type="match status" value="1"/>
</dbReference>
<dbReference type="InterPro" id="IPR017927">
    <property type="entry name" value="FAD-bd_FR_type"/>
</dbReference>
<dbReference type="Pfam" id="PF08030">
    <property type="entry name" value="NAD_binding_6"/>
    <property type="match status" value="1"/>
</dbReference>
<feature type="transmembrane region" description="Helical" evidence="6">
    <location>
        <begin position="189"/>
        <end position="210"/>
    </location>
</feature>
<dbReference type="InterPro" id="IPR013130">
    <property type="entry name" value="Fe3_Rdtase_TM_dom"/>
</dbReference>
<dbReference type="Pfam" id="PF01794">
    <property type="entry name" value="Ferric_reduct"/>
    <property type="match status" value="1"/>
</dbReference>
<dbReference type="GO" id="GO:0005886">
    <property type="term" value="C:plasma membrane"/>
    <property type="evidence" value="ECO:0007669"/>
    <property type="project" value="TreeGrafter"/>
</dbReference>
<proteinExistence type="predicted"/>
<evidence type="ECO:0000256" key="5">
    <source>
        <dbReference type="ARBA" id="ARBA00023136"/>
    </source>
</evidence>
<reference evidence="8" key="1">
    <citation type="journal article" date="2021" name="Sci. Rep.">
        <title>Diploid genomic architecture of Nitzschia inconspicua, an elite biomass production diatom.</title>
        <authorList>
            <person name="Oliver A."/>
            <person name="Podell S."/>
            <person name="Pinowska A."/>
            <person name="Traller J.C."/>
            <person name="Smith S.R."/>
            <person name="McClure R."/>
            <person name="Beliaev A."/>
            <person name="Bohutskyi P."/>
            <person name="Hill E.A."/>
            <person name="Rabines A."/>
            <person name="Zheng H."/>
            <person name="Allen L.Z."/>
            <person name="Kuo A."/>
            <person name="Grigoriev I.V."/>
            <person name="Allen A.E."/>
            <person name="Hazlebeck D."/>
            <person name="Allen E.E."/>
        </authorList>
    </citation>
    <scope>NUCLEOTIDE SEQUENCE</scope>
    <source>
        <strain evidence="8">Hildebrandi</strain>
    </source>
</reference>
<keyword evidence="4" id="KW-0560">Oxidoreductase</keyword>
<feature type="transmembrane region" description="Helical" evidence="6">
    <location>
        <begin position="605"/>
        <end position="626"/>
    </location>
</feature>
<evidence type="ECO:0000313" key="9">
    <source>
        <dbReference type="Proteomes" id="UP000693970"/>
    </source>
</evidence>
<feature type="transmembrane region" description="Helical" evidence="6">
    <location>
        <begin position="310"/>
        <end position="329"/>
    </location>
</feature>
<feature type="transmembrane region" description="Helical" evidence="6">
    <location>
        <begin position="12"/>
        <end position="31"/>
    </location>
</feature>
<evidence type="ECO:0000256" key="2">
    <source>
        <dbReference type="ARBA" id="ARBA00022692"/>
    </source>
</evidence>
<protein>
    <submittedName>
        <fullName evidence="8">Ferric reductase NAD binding domain containing protein</fullName>
    </submittedName>
</protein>
<evidence type="ECO:0000256" key="6">
    <source>
        <dbReference type="SAM" id="Phobius"/>
    </source>
</evidence>
<evidence type="ECO:0000313" key="8">
    <source>
        <dbReference type="EMBL" id="KAG7341499.1"/>
    </source>
</evidence>
<gene>
    <name evidence="8" type="ORF">IV203_023451</name>
</gene>
<comment type="subcellular location">
    <subcellularLocation>
        <location evidence="1">Membrane</location>
        <topology evidence="1">Multi-pass membrane protein</topology>
    </subcellularLocation>
</comment>
<feature type="transmembrane region" description="Helical" evidence="6">
    <location>
        <begin position="284"/>
        <end position="304"/>
    </location>
</feature>
<feature type="transmembrane region" description="Helical" evidence="6">
    <location>
        <begin position="51"/>
        <end position="71"/>
    </location>
</feature>
<dbReference type="PROSITE" id="PS51384">
    <property type="entry name" value="FAD_FR"/>
    <property type="match status" value="1"/>
</dbReference>
<feature type="transmembrane region" description="Helical" evidence="6">
    <location>
        <begin position="638"/>
        <end position="661"/>
    </location>
</feature>
<keyword evidence="3 6" id="KW-1133">Transmembrane helix</keyword>
<dbReference type="AlphaFoldDB" id="A0A9K3KDX8"/>
<feature type="transmembrane region" description="Helical" evidence="6">
    <location>
        <begin position="103"/>
        <end position="128"/>
    </location>
</feature>
<comment type="caution">
    <text evidence="8">The sequence shown here is derived from an EMBL/GenBank/DDBJ whole genome shotgun (WGS) entry which is preliminary data.</text>
</comment>
<dbReference type="CDD" id="cd06186">
    <property type="entry name" value="NOX_Duox_like_FAD_NADP"/>
    <property type="match status" value="1"/>
</dbReference>
<evidence type="ECO:0000259" key="7">
    <source>
        <dbReference type="PROSITE" id="PS51384"/>
    </source>
</evidence>
<feature type="transmembrane region" description="Helical" evidence="6">
    <location>
        <begin position="148"/>
        <end position="168"/>
    </location>
</feature>
<organism evidence="8 9">
    <name type="scientific">Nitzschia inconspicua</name>
    <dbReference type="NCBI Taxonomy" id="303405"/>
    <lineage>
        <taxon>Eukaryota</taxon>
        <taxon>Sar</taxon>
        <taxon>Stramenopiles</taxon>
        <taxon>Ochrophyta</taxon>
        <taxon>Bacillariophyta</taxon>
        <taxon>Bacillariophyceae</taxon>
        <taxon>Bacillariophycidae</taxon>
        <taxon>Bacillariales</taxon>
        <taxon>Bacillariaceae</taxon>
        <taxon>Nitzschia</taxon>
    </lineage>
</organism>
<reference evidence="8" key="2">
    <citation type="submission" date="2021-04" db="EMBL/GenBank/DDBJ databases">
        <authorList>
            <person name="Podell S."/>
        </authorList>
    </citation>
    <scope>NUCLEOTIDE SEQUENCE</scope>
    <source>
        <strain evidence="8">Hildebrandi</strain>
    </source>
</reference>
<sequence length="781" mass="87179">MEIASLVTKTTVIFCLLWVMIFLLFGGGSSGKSLFSSWASASILQDDKSGVPILMLTLPILIAGTAASLFANTSNIGVPNSGAMMNRRTFLCRLKSFWFIQKVSWILSSSSSIFFITILLPSLVYVLSSLHRHLSKSGLTTDKKLSEIGNTFGMLAVVALSWLLVPVSKARGPLDKLFDWDPILVLQMFHIWSGRIVVMGGILHGFFHFLRLGMQSRPILGSYLVPPLDCWKNPQTYEPPVCELTDKNGCSCYDHFRVFTGLVAAIGLGIIGITSLYKIRRRFFSTFALTHYILTPLTFAMICIHYNKTILYASGSLLYYMASSFPVWMEYWGNRLRHKPAKIVAIERIDPDSSQLHRPCVAVTLEASKTAIQHYRPGFFCRLLLPSVSEVSHPFTINTVPNQPHRIRIIFRVTGSFTRALEKALHCDGNDFVSRQHSGALTNTSSEIFLQGYCGSGNLFDRVSSHDVCVLVAAGVGITPYLSLFASMANATDDGQIRDRVMTANPRKIVVHWVCRDEALIQYCRREYLDPLLQEAVGMDGFLLQVNIYHTGRGQEGFVDVQDGSRSTTGTDLSPGMRDLDVISAPGVPFEPSIHTVGGGMKQNVSYAFVFSVISWGGLWILWRSYLRQEAEAYTRRLSTLLVVTLYVLVISLAANICWCLDSRRRRGGWSQVADECDLDEDIVTFELPAVDRKMNSEKLQSDAEEFAVQQEERGETVEINLYKERPSIKQMLDGIEDDSSTALFCCVPPSFASQLNDAANRSRCSAVGSRITIYRESFEI</sequence>
<dbReference type="GO" id="GO:0016491">
    <property type="term" value="F:oxidoreductase activity"/>
    <property type="evidence" value="ECO:0007669"/>
    <property type="project" value="UniProtKB-KW"/>
</dbReference>
<dbReference type="InterPro" id="IPR050369">
    <property type="entry name" value="RBOH/FRE"/>
</dbReference>
<dbReference type="OrthoDB" id="47096at2759"/>
<dbReference type="Pfam" id="PF08022">
    <property type="entry name" value="FAD_binding_8"/>
    <property type="match status" value="1"/>
</dbReference>
<name>A0A9K3KDX8_9STRA</name>
<evidence type="ECO:0000256" key="3">
    <source>
        <dbReference type="ARBA" id="ARBA00022989"/>
    </source>
</evidence>
<dbReference type="InterPro" id="IPR013121">
    <property type="entry name" value="Fe_red_NAD-bd_6"/>
</dbReference>
<keyword evidence="5 6" id="KW-0472">Membrane</keyword>
<keyword evidence="2 6" id="KW-0812">Transmembrane</keyword>
<dbReference type="PANTHER" id="PTHR11972">
    <property type="entry name" value="NADPH OXIDASE"/>
    <property type="match status" value="1"/>
</dbReference>
<feature type="domain" description="FAD-binding FR-type" evidence="7">
    <location>
        <begin position="336"/>
        <end position="460"/>
    </location>
</feature>
<feature type="transmembrane region" description="Helical" evidence="6">
    <location>
        <begin position="256"/>
        <end position="277"/>
    </location>
</feature>
<evidence type="ECO:0000256" key="1">
    <source>
        <dbReference type="ARBA" id="ARBA00004141"/>
    </source>
</evidence>
<keyword evidence="9" id="KW-1185">Reference proteome</keyword>
<dbReference type="EMBL" id="JAGRRH010000026">
    <property type="protein sequence ID" value="KAG7341499.1"/>
    <property type="molecule type" value="Genomic_DNA"/>
</dbReference>